<evidence type="ECO:0000256" key="1">
    <source>
        <dbReference type="ARBA" id="ARBA00022729"/>
    </source>
</evidence>
<dbReference type="InterPro" id="IPR004564">
    <property type="entry name" value="OM_lipoprot_carrier_LolA-like"/>
</dbReference>
<keyword evidence="4" id="KW-1185">Reference proteome</keyword>
<evidence type="ECO:0000256" key="2">
    <source>
        <dbReference type="SAM" id="SignalP"/>
    </source>
</evidence>
<dbReference type="PANTHER" id="PTHR35869:SF1">
    <property type="entry name" value="OUTER-MEMBRANE LIPOPROTEIN CARRIER PROTEIN"/>
    <property type="match status" value="1"/>
</dbReference>
<dbReference type="RefSeq" id="WP_119986147.1">
    <property type="nucleotide sequence ID" value="NZ_CP032489.1"/>
</dbReference>
<dbReference type="AlphaFoldDB" id="A0A386HP20"/>
<keyword evidence="1 2" id="KW-0732">Signal</keyword>
<gene>
    <name evidence="3" type="ORF">D6B99_06215</name>
</gene>
<keyword evidence="3" id="KW-0449">Lipoprotein</keyword>
<dbReference type="KEGG" id="ark:D6B99_06215"/>
<feature type="chain" id="PRO_5017479114" evidence="2">
    <location>
        <begin position="21"/>
        <end position="207"/>
    </location>
</feature>
<accession>A0A386HP20</accession>
<evidence type="ECO:0000313" key="3">
    <source>
        <dbReference type="EMBL" id="AYD47240.1"/>
    </source>
</evidence>
<protein>
    <submittedName>
        <fullName evidence="3">Outer membrane lipoprotein carrier protein LolA</fullName>
    </submittedName>
</protein>
<name>A0A386HP20_9BACT</name>
<evidence type="ECO:0000313" key="4">
    <source>
        <dbReference type="Proteomes" id="UP000266118"/>
    </source>
</evidence>
<dbReference type="PANTHER" id="PTHR35869">
    <property type="entry name" value="OUTER-MEMBRANE LIPOPROTEIN CARRIER PROTEIN"/>
    <property type="match status" value="1"/>
</dbReference>
<dbReference type="SUPFAM" id="SSF89392">
    <property type="entry name" value="Prokaryotic lipoproteins and lipoprotein localization factors"/>
    <property type="match status" value="1"/>
</dbReference>
<dbReference type="OrthoDB" id="9810685at2"/>
<feature type="signal peptide" evidence="2">
    <location>
        <begin position="1"/>
        <end position="20"/>
    </location>
</feature>
<dbReference type="InterPro" id="IPR029046">
    <property type="entry name" value="LolA/LolB/LppX"/>
</dbReference>
<reference evidence="3 4" key="1">
    <citation type="submission" date="2018-09" db="EMBL/GenBank/DDBJ databases">
        <title>Arachidicoccus sp. nov., a bacterium isolated from soil.</title>
        <authorList>
            <person name="Weon H.-Y."/>
            <person name="Kwon S.-W."/>
            <person name="Lee S.A."/>
        </authorList>
    </citation>
    <scope>NUCLEOTIDE SEQUENCE [LARGE SCALE GENOMIC DNA]</scope>
    <source>
        <strain evidence="3 4">KIS59-12</strain>
    </source>
</reference>
<sequence length="207" mass="22861">MKKLFVTLLSFSFLTVSSFAQNSAKEVLNKVSNNLKSIKGATANFSYSTKDHNNHSLGTINGKIALKGNKYFIKQGDNEIYCNGKKTWNFNGSDEVTVNDVDNSGGTLNPQKLLSGNFVDNDFTSKMISSKGSFYVIELTPTDPRKNFKKVEVYVSKSKNFITKATVWEKAGNTVSFNMSNVNTHASLPDSKFTFDTKAHPGVDVIN</sequence>
<dbReference type="Pfam" id="PF03548">
    <property type="entry name" value="LolA"/>
    <property type="match status" value="1"/>
</dbReference>
<dbReference type="Gene3D" id="2.50.20.10">
    <property type="entry name" value="Lipoprotein localisation LolA/LolB/LppX"/>
    <property type="match status" value="1"/>
</dbReference>
<organism evidence="3 4">
    <name type="scientific">Arachidicoccus soli</name>
    <dbReference type="NCBI Taxonomy" id="2341117"/>
    <lineage>
        <taxon>Bacteria</taxon>
        <taxon>Pseudomonadati</taxon>
        <taxon>Bacteroidota</taxon>
        <taxon>Chitinophagia</taxon>
        <taxon>Chitinophagales</taxon>
        <taxon>Chitinophagaceae</taxon>
        <taxon>Arachidicoccus</taxon>
    </lineage>
</organism>
<proteinExistence type="predicted"/>
<dbReference type="Proteomes" id="UP000266118">
    <property type="component" value="Chromosome"/>
</dbReference>
<dbReference type="CDD" id="cd16325">
    <property type="entry name" value="LolA"/>
    <property type="match status" value="1"/>
</dbReference>
<dbReference type="EMBL" id="CP032489">
    <property type="protein sequence ID" value="AYD47240.1"/>
    <property type="molecule type" value="Genomic_DNA"/>
</dbReference>